<comment type="caution">
    <text evidence="2">The sequence shown here is derived from an EMBL/GenBank/DDBJ whole genome shotgun (WGS) entry which is preliminary data.</text>
</comment>
<dbReference type="InterPro" id="IPR029052">
    <property type="entry name" value="Metallo-depent_PP-like"/>
</dbReference>
<dbReference type="PANTHER" id="PTHR30337">
    <property type="entry name" value="COMPONENT OF ATP-DEPENDENT DSDNA EXONUCLEASE"/>
    <property type="match status" value="1"/>
</dbReference>
<proteinExistence type="predicted"/>
<evidence type="ECO:0000313" key="2">
    <source>
        <dbReference type="EMBL" id="OQB40300.1"/>
    </source>
</evidence>
<reference evidence="2" key="1">
    <citation type="submission" date="2017-02" db="EMBL/GenBank/DDBJ databases">
        <title>Delving into the versatile metabolic prowess of the omnipresent phylum Bacteroidetes.</title>
        <authorList>
            <person name="Nobu M.K."/>
            <person name="Mei R."/>
            <person name="Narihiro T."/>
            <person name="Kuroda K."/>
            <person name="Liu W.-T."/>
        </authorList>
    </citation>
    <scope>NUCLEOTIDE SEQUENCE</scope>
    <source>
        <strain evidence="2">ADurb.Bin160</strain>
    </source>
</reference>
<dbReference type="InterPro" id="IPR050535">
    <property type="entry name" value="DNA_Repair-Maintenance_Comp"/>
</dbReference>
<dbReference type="InterPro" id="IPR004843">
    <property type="entry name" value="Calcineurin-like_PHP"/>
</dbReference>
<feature type="domain" description="Calcineurin-like phosphoesterase" evidence="1">
    <location>
        <begin position="3"/>
        <end position="172"/>
    </location>
</feature>
<dbReference type="SUPFAM" id="SSF56300">
    <property type="entry name" value="Metallo-dependent phosphatases"/>
    <property type="match status" value="1"/>
</dbReference>
<dbReference type="Gene3D" id="3.60.21.10">
    <property type="match status" value="1"/>
</dbReference>
<dbReference type="Proteomes" id="UP000485621">
    <property type="component" value="Unassembled WGS sequence"/>
</dbReference>
<dbReference type="GO" id="GO:0016787">
    <property type="term" value="F:hydrolase activity"/>
    <property type="evidence" value="ECO:0007669"/>
    <property type="project" value="InterPro"/>
</dbReference>
<protein>
    <submittedName>
        <fullName evidence="2">Calcineurin-like phosphoesterase superfamily domain protein</fullName>
    </submittedName>
</protein>
<organism evidence="2">
    <name type="scientific">candidate division CPR1 bacterium ADurb.Bin160</name>
    <dbReference type="NCBI Taxonomy" id="1852826"/>
    <lineage>
        <taxon>Bacteria</taxon>
        <taxon>candidate division CPR1</taxon>
    </lineage>
</organism>
<dbReference type="EMBL" id="MWDB01000049">
    <property type="protein sequence ID" value="OQB40300.1"/>
    <property type="molecule type" value="Genomic_DNA"/>
</dbReference>
<dbReference type="AlphaFoldDB" id="A0A1V5ZJB7"/>
<accession>A0A1V5ZJB7</accession>
<name>A0A1V5ZJB7_9BACT</name>
<dbReference type="Pfam" id="PF00149">
    <property type="entry name" value="Metallophos"/>
    <property type="match status" value="1"/>
</dbReference>
<evidence type="ECO:0000259" key="1">
    <source>
        <dbReference type="Pfam" id="PF00149"/>
    </source>
</evidence>
<sequence>MSKIACIADLHINIFSRGNKMFPFIMDFFKFFKEVCIKEKVEMIIIAGDLFDFKTTSQTEGLVNISIALDELAELFKIIIINGNHDRASKTDEKMSLPKLFHNKKNIMVVDDYKCLVFDDAHLHFLSFFEDEELVEKIKFKIPTTNKNVKHVLFSHFALNGFTMNKYIKNDEMHYAINESSLLNKKLLKSFDKVFLGDFHGHQTDGVITYISSPFQLRHGDEYTEHGFIIIDTNTYEYDFYENPHTPEYVTTKLNKNNLKELVKLKNCYINLVVSSNINKEKLILVKEKLLQKNLGVSIINESEDNHEIAVVEGWDIVVKQNQEDMIKSYLDLNSEIIKKNNWNIDDMFKLIISKE</sequence>
<gene>
    <name evidence="2" type="ORF">BWY04_01389</name>
</gene>